<evidence type="ECO:0000256" key="1">
    <source>
        <dbReference type="SAM" id="MobiDB-lite"/>
    </source>
</evidence>
<feature type="compositionally biased region" description="Polar residues" evidence="1">
    <location>
        <begin position="52"/>
        <end position="61"/>
    </location>
</feature>
<dbReference type="Proteomes" id="UP001054902">
    <property type="component" value="Unassembled WGS sequence"/>
</dbReference>
<feature type="region of interest" description="Disordered" evidence="1">
    <location>
        <begin position="1"/>
        <end position="22"/>
    </location>
</feature>
<name>A0AAD3HDA3_9STRA</name>
<organism evidence="2 3">
    <name type="scientific">Chaetoceros tenuissimus</name>
    <dbReference type="NCBI Taxonomy" id="426638"/>
    <lineage>
        <taxon>Eukaryota</taxon>
        <taxon>Sar</taxon>
        <taxon>Stramenopiles</taxon>
        <taxon>Ochrophyta</taxon>
        <taxon>Bacillariophyta</taxon>
        <taxon>Coscinodiscophyceae</taxon>
        <taxon>Chaetocerotophycidae</taxon>
        <taxon>Chaetocerotales</taxon>
        <taxon>Chaetocerotaceae</taxon>
        <taxon>Chaetoceros</taxon>
    </lineage>
</organism>
<sequence length="807" mass="93245">MWCCTAESAVAGPKPTRKGKRRVKYDLSGEGEDQLVVRSKSLPQCNGDVDSAANSTKSTTPEKVYDLSSGDEVGSEEFLGEGLRDSLLSFKSQRSVNTNGSANNVSADDIARAMKHKGNSAESFFDDESEAEKKRRRSVWRKENSIARTSSLEDERMIELQNKLLDWDAKHKINDEVRRMNKMFEKTSFIEDETRRSLMIQKYIRRKRWMDSVLMLDPRFQIHSYFLEVARNAGPLKDPLTQPPIEIIRQWRRASSFSVWRPTSFDAISLMIRGEACGKGMDVKGKSAKKGELSGLIPFIQIYEDKHKEIAKLGLSSSGRLRIYYKTNQTRHLAARKFDSITKEMMNLPDLATCIRREREEDKKRKSSLGKLFSREPTMKYKWDVDDHRTYYLDECGFGLDVPERIFYEACVMRENIKRVNSWETGRPSEPNFQSMNFESTRSYDGVGPRPVVYQLNDENPMWPQSLVVAYEENKSVIPVCSDFDCFTVATRGVVYDEPMPREQVEFMKWMVKSVGKILDSPQPNETWTGRWFEVLDGIHSSGKKLAQVPRYGFGDPKSYKIMEDGVTRFSHQKNGAVRHGAECFNYKFPQEIDDELLVIMDSGFDGTNRPFKYMKPPELQKLMIEKIDEGFIFPINPKWVIADEGWKKVYDKLMSSTNAATQISLESWYPKDSGIRQMIEKVYRKHPDGFHASSTGPKMEGTEALDLMRQRLKRRAVIRRAKAKIRTVRCWSDFGNHIAKQTNLPPPRKEQKKILEKKREDLVSLFKKRKDVVSDIDKDPIALRIRKKIDDVDNKLFDLIDDDTTC</sequence>
<protein>
    <submittedName>
        <fullName evidence="2">Uncharacterized protein</fullName>
    </submittedName>
</protein>
<proteinExistence type="predicted"/>
<gene>
    <name evidence="2" type="ORF">CTEN210_15354</name>
</gene>
<evidence type="ECO:0000313" key="2">
    <source>
        <dbReference type="EMBL" id="GFH58878.1"/>
    </source>
</evidence>
<dbReference type="EMBL" id="BLLK01000062">
    <property type="protein sequence ID" value="GFH58878.1"/>
    <property type="molecule type" value="Genomic_DNA"/>
</dbReference>
<reference evidence="2 3" key="1">
    <citation type="journal article" date="2021" name="Sci. Rep.">
        <title>The genome of the diatom Chaetoceros tenuissimus carries an ancient integrated fragment of an extant virus.</title>
        <authorList>
            <person name="Hongo Y."/>
            <person name="Kimura K."/>
            <person name="Takaki Y."/>
            <person name="Yoshida Y."/>
            <person name="Baba S."/>
            <person name="Kobayashi G."/>
            <person name="Nagasaki K."/>
            <person name="Hano T."/>
            <person name="Tomaru Y."/>
        </authorList>
    </citation>
    <scope>NUCLEOTIDE SEQUENCE [LARGE SCALE GENOMIC DNA]</scope>
    <source>
        <strain evidence="2 3">NIES-3715</strain>
    </source>
</reference>
<accession>A0AAD3HDA3</accession>
<comment type="caution">
    <text evidence="2">The sequence shown here is derived from an EMBL/GenBank/DDBJ whole genome shotgun (WGS) entry which is preliminary data.</text>
</comment>
<keyword evidence="3" id="KW-1185">Reference proteome</keyword>
<evidence type="ECO:0000313" key="3">
    <source>
        <dbReference type="Proteomes" id="UP001054902"/>
    </source>
</evidence>
<feature type="region of interest" description="Disordered" evidence="1">
    <location>
        <begin position="41"/>
        <end position="71"/>
    </location>
</feature>
<dbReference type="AlphaFoldDB" id="A0AAD3HDA3"/>